<dbReference type="AlphaFoldDB" id="A0A419DD51"/>
<proteinExistence type="predicted"/>
<name>A0A419DD51_9BACT</name>
<reference evidence="1 2" key="1">
    <citation type="journal article" date="2017" name="ISME J.">
        <title>Energy and carbon metabolisms in a deep terrestrial subsurface fluid microbial community.</title>
        <authorList>
            <person name="Momper L."/>
            <person name="Jungbluth S.P."/>
            <person name="Lee M.D."/>
            <person name="Amend J.P."/>
        </authorList>
    </citation>
    <scope>NUCLEOTIDE SEQUENCE [LARGE SCALE GENOMIC DNA]</scope>
    <source>
        <strain evidence="1">SURF_29</strain>
    </source>
</reference>
<protein>
    <submittedName>
        <fullName evidence="1">Phosphoesterase</fullName>
    </submittedName>
</protein>
<gene>
    <name evidence="1" type="ORF">C4544_03920</name>
</gene>
<dbReference type="InterPro" id="IPR015797">
    <property type="entry name" value="NUDIX_hydrolase-like_dom_sf"/>
</dbReference>
<dbReference type="Gene3D" id="3.90.79.10">
    <property type="entry name" value="Nucleoside Triphosphate Pyrophosphohydrolase"/>
    <property type="match status" value="1"/>
</dbReference>
<dbReference type="SUPFAM" id="SSF55811">
    <property type="entry name" value="Nudix"/>
    <property type="match status" value="1"/>
</dbReference>
<dbReference type="EMBL" id="QZJW01000033">
    <property type="protein sequence ID" value="RJO61023.1"/>
    <property type="molecule type" value="Genomic_DNA"/>
</dbReference>
<evidence type="ECO:0000313" key="2">
    <source>
        <dbReference type="Proteomes" id="UP000285655"/>
    </source>
</evidence>
<organism evidence="1 2">
    <name type="scientific">candidate division WS5 bacterium</name>
    <dbReference type="NCBI Taxonomy" id="2093353"/>
    <lineage>
        <taxon>Bacteria</taxon>
        <taxon>candidate division WS5</taxon>
    </lineage>
</organism>
<comment type="caution">
    <text evidence="1">The sequence shown here is derived from an EMBL/GenBank/DDBJ whole genome shotgun (WGS) entry which is preliminary data.</text>
</comment>
<dbReference type="Proteomes" id="UP000285655">
    <property type="component" value="Unassembled WGS sequence"/>
</dbReference>
<accession>A0A419DD51</accession>
<sequence length="210" mass="23826">MKSQDRDEYVLVFPTDLIKTIGYFEGLSFEPDKFVLAIEETASFRPRSAVEDDPLYKQLIPYVIITHGQSVLSYRRGTRSTETRLAGNRSIGIGGHVSATDPNLFTPSYVEGMNRELREEIEINTPYTIKLVALLNDDSNDVGKVHFGLVHIMALKERNISKKEQVISDLKFIPIEDLSRTIEEYENWSQLCIRNLVTLFSAATAARPDL</sequence>
<evidence type="ECO:0000313" key="1">
    <source>
        <dbReference type="EMBL" id="RJO61023.1"/>
    </source>
</evidence>